<evidence type="ECO:0000256" key="8">
    <source>
        <dbReference type="ARBA" id="ARBA00022989"/>
    </source>
</evidence>
<accession>A0A562TIR9</accession>
<dbReference type="Pfam" id="PF03840">
    <property type="entry name" value="SecG"/>
    <property type="match status" value="1"/>
</dbReference>
<evidence type="ECO:0000256" key="4">
    <source>
        <dbReference type="ARBA" id="ARBA00022448"/>
    </source>
</evidence>
<keyword evidence="7 12" id="KW-0653">Protein transport</keyword>
<evidence type="ECO:0000256" key="12">
    <source>
        <dbReference type="RuleBase" id="RU365087"/>
    </source>
</evidence>
<comment type="subcellular location">
    <subcellularLocation>
        <location evidence="1 12">Cell membrane</location>
        <topology evidence="1 12">Multi-pass membrane protein</topology>
    </subcellularLocation>
</comment>
<keyword evidence="4 12" id="KW-0813">Transport</keyword>
<keyword evidence="8 12" id="KW-1133">Transmembrane helix</keyword>
<keyword evidence="9 12" id="KW-0811">Translocation</keyword>
<dbReference type="AlphaFoldDB" id="A0A562TIR9"/>
<evidence type="ECO:0000256" key="7">
    <source>
        <dbReference type="ARBA" id="ARBA00022927"/>
    </source>
</evidence>
<dbReference type="OrthoDB" id="7366942at2"/>
<evidence type="ECO:0000256" key="2">
    <source>
        <dbReference type="ARBA" id="ARBA00008445"/>
    </source>
</evidence>
<evidence type="ECO:0000256" key="9">
    <source>
        <dbReference type="ARBA" id="ARBA00023010"/>
    </source>
</evidence>
<evidence type="ECO:0000256" key="1">
    <source>
        <dbReference type="ARBA" id="ARBA00004651"/>
    </source>
</evidence>
<sequence length="126" mass="12381">METVVIVIHLMVVLALVLVVLLQRSEGGALGMGGGGGGGGGFMSSRGTANVLTRATALLAVAFFATSLGLSLIAKNSDAPSSVLDAVPATTNQPNVPATDGGEGGGILDSLRQQSEPSGPQVPAAQ</sequence>
<dbReference type="GO" id="GO:0005886">
    <property type="term" value="C:plasma membrane"/>
    <property type="evidence" value="ECO:0007669"/>
    <property type="project" value="UniProtKB-SubCell"/>
</dbReference>
<proteinExistence type="inferred from homology"/>
<organism evidence="14 15">
    <name type="scientific">Roseibium hamelinense</name>
    <dbReference type="NCBI Taxonomy" id="150831"/>
    <lineage>
        <taxon>Bacteria</taxon>
        <taxon>Pseudomonadati</taxon>
        <taxon>Pseudomonadota</taxon>
        <taxon>Alphaproteobacteria</taxon>
        <taxon>Hyphomicrobiales</taxon>
        <taxon>Stappiaceae</taxon>
        <taxon>Roseibium</taxon>
    </lineage>
</organism>
<dbReference type="PRINTS" id="PR01651">
    <property type="entry name" value="SECGEXPORT"/>
</dbReference>
<comment type="similarity">
    <text evidence="2 12">Belongs to the SecG family.</text>
</comment>
<evidence type="ECO:0000256" key="6">
    <source>
        <dbReference type="ARBA" id="ARBA00022692"/>
    </source>
</evidence>
<dbReference type="GO" id="GO:0043952">
    <property type="term" value="P:protein transport by the Sec complex"/>
    <property type="evidence" value="ECO:0007669"/>
    <property type="project" value="TreeGrafter"/>
</dbReference>
<feature type="region of interest" description="Disordered" evidence="13">
    <location>
        <begin position="83"/>
        <end position="126"/>
    </location>
</feature>
<dbReference type="GO" id="GO:0015450">
    <property type="term" value="F:protein-transporting ATPase activity"/>
    <property type="evidence" value="ECO:0007669"/>
    <property type="project" value="UniProtKB-UniRule"/>
</dbReference>
<comment type="function">
    <text evidence="11 12">Involved in protein export. Participates in an early event of protein translocation.</text>
</comment>
<name>A0A562TIR9_9HYPH</name>
<dbReference type="InterPro" id="IPR004692">
    <property type="entry name" value="SecG"/>
</dbReference>
<keyword evidence="5 12" id="KW-1003">Cell membrane</keyword>
<dbReference type="PANTHER" id="PTHR34182:SF1">
    <property type="entry name" value="PROTEIN-EXPORT MEMBRANE PROTEIN SECG"/>
    <property type="match status" value="1"/>
</dbReference>
<dbReference type="Proteomes" id="UP000320593">
    <property type="component" value="Unassembled WGS sequence"/>
</dbReference>
<dbReference type="GO" id="GO:0009306">
    <property type="term" value="P:protein secretion"/>
    <property type="evidence" value="ECO:0007669"/>
    <property type="project" value="UniProtKB-UniRule"/>
</dbReference>
<evidence type="ECO:0000256" key="13">
    <source>
        <dbReference type="SAM" id="MobiDB-lite"/>
    </source>
</evidence>
<comment type="caution">
    <text evidence="14">The sequence shown here is derived from an EMBL/GenBank/DDBJ whole genome shotgun (WGS) entry which is preliminary data.</text>
</comment>
<gene>
    <name evidence="14" type="ORF">JM93_00653</name>
</gene>
<evidence type="ECO:0000256" key="10">
    <source>
        <dbReference type="ARBA" id="ARBA00023136"/>
    </source>
</evidence>
<evidence type="ECO:0000256" key="11">
    <source>
        <dbReference type="ARBA" id="ARBA00025182"/>
    </source>
</evidence>
<evidence type="ECO:0000313" key="15">
    <source>
        <dbReference type="Proteomes" id="UP000320593"/>
    </source>
</evidence>
<protein>
    <recommendedName>
        <fullName evidence="3 12">Protein-export membrane protein SecG</fullName>
    </recommendedName>
</protein>
<dbReference type="NCBIfam" id="TIGR00810">
    <property type="entry name" value="secG"/>
    <property type="match status" value="1"/>
</dbReference>
<comment type="caution">
    <text evidence="12">Lacks conserved residue(s) required for the propagation of feature annotation.</text>
</comment>
<feature type="transmembrane region" description="Helical" evidence="12">
    <location>
        <begin position="51"/>
        <end position="74"/>
    </location>
</feature>
<evidence type="ECO:0000313" key="14">
    <source>
        <dbReference type="EMBL" id="TWI93098.1"/>
    </source>
</evidence>
<dbReference type="EMBL" id="VLLF01000001">
    <property type="protein sequence ID" value="TWI93098.1"/>
    <property type="molecule type" value="Genomic_DNA"/>
</dbReference>
<reference evidence="14 15" key="1">
    <citation type="submission" date="2019-07" db="EMBL/GenBank/DDBJ databases">
        <title>Genomic Encyclopedia of Archaeal and Bacterial Type Strains, Phase II (KMG-II): from individual species to whole genera.</title>
        <authorList>
            <person name="Goeker M."/>
        </authorList>
    </citation>
    <scope>NUCLEOTIDE SEQUENCE [LARGE SCALE GENOMIC DNA]</scope>
    <source>
        <strain evidence="14 15">ATCC BAA-252</strain>
    </source>
</reference>
<dbReference type="PANTHER" id="PTHR34182">
    <property type="entry name" value="PROTEIN-EXPORT MEMBRANE PROTEIN SECG"/>
    <property type="match status" value="1"/>
</dbReference>
<dbReference type="RefSeq" id="WP_145340598.1">
    <property type="nucleotide sequence ID" value="NZ_SMLY01000087.1"/>
</dbReference>
<keyword evidence="10 12" id="KW-0472">Membrane</keyword>
<keyword evidence="15" id="KW-1185">Reference proteome</keyword>
<evidence type="ECO:0000256" key="5">
    <source>
        <dbReference type="ARBA" id="ARBA00022475"/>
    </source>
</evidence>
<evidence type="ECO:0000256" key="3">
    <source>
        <dbReference type="ARBA" id="ARBA00017876"/>
    </source>
</evidence>
<dbReference type="GO" id="GO:0065002">
    <property type="term" value="P:intracellular protein transmembrane transport"/>
    <property type="evidence" value="ECO:0007669"/>
    <property type="project" value="TreeGrafter"/>
</dbReference>
<keyword evidence="6 12" id="KW-0812">Transmembrane</keyword>